<comment type="caution">
    <text evidence="5">The sequence shown here is derived from an EMBL/GenBank/DDBJ whole genome shotgun (WGS) entry which is preliminary data.</text>
</comment>
<evidence type="ECO:0000256" key="1">
    <source>
        <dbReference type="ARBA" id="ARBA00023015"/>
    </source>
</evidence>
<dbReference type="SUPFAM" id="SSF64288">
    <property type="entry name" value="Chorismate lyase-like"/>
    <property type="match status" value="1"/>
</dbReference>
<reference evidence="5 6" key="1">
    <citation type="submission" date="2021-01" db="EMBL/GenBank/DDBJ databases">
        <title>Whole genome shotgun sequence of Cellulomonas oligotrophica NBRC 109435.</title>
        <authorList>
            <person name="Komaki H."/>
            <person name="Tamura T."/>
        </authorList>
    </citation>
    <scope>NUCLEOTIDE SEQUENCE [LARGE SCALE GENOMIC DNA]</scope>
    <source>
        <strain evidence="5 6">NBRC 109435</strain>
    </source>
</reference>
<dbReference type="InterPro" id="IPR000524">
    <property type="entry name" value="Tscrpt_reg_HTH_GntR"/>
</dbReference>
<keyword evidence="2" id="KW-0238">DNA-binding</keyword>
<dbReference type="Proteomes" id="UP000618382">
    <property type="component" value="Unassembled WGS sequence"/>
</dbReference>
<dbReference type="Pfam" id="PF00392">
    <property type="entry name" value="GntR"/>
    <property type="match status" value="1"/>
</dbReference>
<evidence type="ECO:0000256" key="3">
    <source>
        <dbReference type="ARBA" id="ARBA00023163"/>
    </source>
</evidence>
<dbReference type="SUPFAM" id="SSF46785">
    <property type="entry name" value="Winged helix' DNA-binding domain"/>
    <property type="match status" value="1"/>
</dbReference>
<dbReference type="InterPro" id="IPR036390">
    <property type="entry name" value="WH_DNA-bd_sf"/>
</dbReference>
<dbReference type="InterPro" id="IPR036388">
    <property type="entry name" value="WH-like_DNA-bd_sf"/>
</dbReference>
<dbReference type="SMART" id="SM00345">
    <property type="entry name" value="HTH_GNTR"/>
    <property type="match status" value="1"/>
</dbReference>
<dbReference type="PROSITE" id="PS50949">
    <property type="entry name" value="HTH_GNTR"/>
    <property type="match status" value="1"/>
</dbReference>
<evidence type="ECO:0000313" key="5">
    <source>
        <dbReference type="EMBL" id="GIG34359.1"/>
    </source>
</evidence>
<dbReference type="InterPro" id="IPR011663">
    <property type="entry name" value="UTRA"/>
</dbReference>
<dbReference type="SMART" id="SM00866">
    <property type="entry name" value="UTRA"/>
    <property type="match status" value="1"/>
</dbReference>
<keyword evidence="6" id="KW-1185">Reference proteome</keyword>
<organism evidence="5 6">
    <name type="scientific">Cellulomonas oligotrophica</name>
    <dbReference type="NCBI Taxonomy" id="931536"/>
    <lineage>
        <taxon>Bacteria</taxon>
        <taxon>Bacillati</taxon>
        <taxon>Actinomycetota</taxon>
        <taxon>Actinomycetes</taxon>
        <taxon>Micrococcales</taxon>
        <taxon>Cellulomonadaceae</taxon>
        <taxon>Cellulomonas</taxon>
    </lineage>
</organism>
<proteinExistence type="predicted"/>
<keyword evidence="1" id="KW-0805">Transcription regulation</keyword>
<dbReference type="PANTHER" id="PTHR44846:SF1">
    <property type="entry name" value="MANNOSYL-D-GLYCERATE TRANSPORT_METABOLISM SYSTEM REPRESSOR MNGR-RELATED"/>
    <property type="match status" value="1"/>
</dbReference>
<dbReference type="PRINTS" id="PR00035">
    <property type="entry name" value="HTHGNTR"/>
</dbReference>
<keyword evidence="3" id="KW-0804">Transcription</keyword>
<sequence length="252" mass="27756">MTAMTGAPHEQTVAAAATLRAMMRRQELRPGDRLGDERSLAAELGITRSRLREALELLQAAGHVRRRLGRGGGVFASDGRIERNLNTIEGLPDITRVQGVRLVTTVLRVELVRAGPLDRRLLRLAAGASVYHLQRLRRTDDGTGLSLEDTRAPASVFPDLDAQDLTQLYRCFRETYGVTPTVSDESIEVAYATPAQADLLGVDPGTALVRLSRLTLDDQSRPVEIGTELFVADRMRFHLRRYGVTGNPHRPG</sequence>
<name>A0ABQ4DF56_9CELL</name>
<dbReference type="Gene3D" id="1.10.10.10">
    <property type="entry name" value="Winged helix-like DNA-binding domain superfamily/Winged helix DNA-binding domain"/>
    <property type="match status" value="1"/>
</dbReference>
<dbReference type="EMBL" id="BONN01000016">
    <property type="protein sequence ID" value="GIG34359.1"/>
    <property type="molecule type" value="Genomic_DNA"/>
</dbReference>
<evidence type="ECO:0000259" key="4">
    <source>
        <dbReference type="PROSITE" id="PS50949"/>
    </source>
</evidence>
<feature type="domain" description="HTH gntR-type" evidence="4">
    <location>
        <begin position="9"/>
        <end position="79"/>
    </location>
</feature>
<dbReference type="Gene3D" id="3.40.1410.10">
    <property type="entry name" value="Chorismate lyase-like"/>
    <property type="match status" value="1"/>
</dbReference>
<gene>
    <name evidence="5" type="ORF">Col01nite_35180</name>
</gene>
<dbReference type="InterPro" id="IPR050679">
    <property type="entry name" value="Bact_HTH_transcr_reg"/>
</dbReference>
<dbReference type="PANTHER" id="PTHR44846">
    <property type="entry name" value="MANNOSYL-D-GLYCERATE TRANSPORT/METABOLISM SYSTEM REPRESSOR MNGR-RELATED"/>
    <property type="match status" value="1"/>
</dbReference>
<accession>A0ABQ4DF56</accession>
<dbReference type="Pfam" id="PF07702">
    <property type="entry name" value="UTRA"/>
    <property type="match status" value="1"/>
</dbReference>
<dbReference type="InterPro" id="IPR028978">
    <property type="entry name" value="Chorismate_lyase_/UTRA_dom_sf"/>
</dbReference>
<evidence type="ECO:0000256" key="2">
    <source>
        <dbReference type="ARBA" id="ARBA00023125"/>
    </source>
</evidence>
<evidence type="ECO:0000313" key="6">
    <source>
        <dbReference type="Proteomes" id="UP000618382"/>
    </source>
</evidence>
<protein>
    <submittedName>
        <fullName evidence="5">GntR family transcriptional regulator</fullName>
    </submittedName>
</protein>